<protein>
    <submittedName>
        <fullName evidence="1">Uncharacterized protein</fullName>
    </submittedName>
</protein>
<sequence length="74" mass="8987">MFDFNPLEVGNPMTLGLWEDLQEQHVNDAVEWLERRYGYNIPEDKMWKAIEKFDVDYFSLPKWLADKFDKFNVI</sequence>
<reference evidence="1" key="1">
    <citation type="journal article" date="2021" name="Proc. Natl. Acad. Sci. U.S.A.">
        <title>A Catalog of Tens of Thousands of Viruses from Human Metagenomes Reveals Hidden Associations with Chronic Diseases.</title>
        <authorList>
            <person name="Tisza M.J."/>
            <person name="Buck C.B."/>
        </authorList>
    </citation>
    <scope>NUCLEOTIDE SEQUENCE</scope>
    <source>
        <strain evidence="1">CtZHD14</strain>
    </source>
</reference>
<name>A0A8S5SWK8_9CAUD</name>
<dbReference type="EMBL" id="BK032687">
    <property type="protein sequence ID" value="DAF55296.1"/>
    <property type="molecule type" value="Genomic_DNA"/>
</dbReference>
<organism evidence="1">
    <name type="scientific">Siphoviridae sp. ctZHD14</name>
    <dbReference type="NCBI Taxonomy" id="2827891"/>
    <lineage>
        <taxon>Viruses</taxon>
        <taxon>Duplodnaviria</taxon>
        <taxon>Heunggongvirae</taxon>
        <taxon>Uroviricota</taxon>
        <taxon>Caudoviricetes</taxon>
    </lineage>
</organism>
<proteinExistence type="predicted"/>
<accession>A0A8S5SWK8</accession>
<evidence type="ECO:0000313" key="1">
    <source>
        <dbReference type="EMBL" id="DAF55296.1"/>
    </source>
</evidence>